<keyword evidence="1" id="KW-0472">Membrane</keyword>
<proteinExistence type="predicted"/>
<evidence type="ECO:0000256" key="1">
    <source>
        <dbReference type="SAM" id="Phobius"/>
    </source>
</evidence>
<reference evidence="3" key="1">
    <citation type="submission" date="2017-09" db="EMBL/GenBank/DDBJ databases">
        <title>Depth-based differentiation of microbial function through sediment-hosted aquifers and enrichment of novel symbionts in the deep terrestrial subsurface.</title>
        <authorList>
            <person name="Probst A.J."/>
            <person name="Ladd B."/>
            <person name="Jarett J.K."/>
            <person name="Geller-Mcgrath D.E."/>
            <person name="Sieber C.M.K."/>
            <person name="Emerson J.B."/>
            <person name="Anantharaman K."/>
            <person name="Thomas B.C."/>
            <person name="Malmstrom R."/>
            <person name="Stieglmeier M."/>
            <person name="Klingl A."/>
            <person name="Woyke T."/>
            <person name="Ryan C.M."/>
            <person name="Banfield J.F."/>
        </authorList>
    </citation>
    <scope>NUCLEOTIDE SEQUENCE [LARGE SCALE GENOMIC DNA]</scope>
</reference>
<keyword evidence="1" id="KW-1133">Transmembrane helix</keyword>
<keyword evidence="1" id="KW-0812">Transmembrane</keyword>
<name>A0A2H0TDM5_9BACT</name>
<accession>A0A2H0TDM5</accession>
<protein>
    <recommendedName>
        <fullName evidence="4">DUF4145 domain-containing protein</fullName>
    </recommendedName>
</protein>
<dbReference type="Proteomes" id="UP000231503">
    <property type="component" value="Unassembled WGS sequence"/>
</dbReference>
<sequence>MEGFLQTVSEVVFWWKAIAIVVSVTAVTAIIAVVIKTQEIVRWRVLREITEFIRTEHFPREERKGRWENVEKRMQSNHPSDWKLAVIEADSIMDDLLKRMGYEGITMGDRLKQIEPSDFESLQAVWKAHKLRNRIAHEPETAVTKSEAEYTIDLFKKGLEEFEYI</sequence>
<dbReference type="AlphaFoldDB" id="A0A2H0TDM5"/>
<evidence type="ECO:0000313" key="2">
    <source>
        <dbReference type="EMBL" id="PIR69669.1"/>
    </source>
</evidence>
<organism evidence="2 3">
    <name type="scientific">Candidatus Niyogibacteria bacterium CG10_big_fil_rev_8_21_14_0_10_46_36</name>
    <dbReference type="NCBI Taxonomy" id="1974726"/>
    <lineage>
        <taxon>Bacteria</taxon>
        <taxon>Candidatus Niyogiibacteriota</taxon>
    </lineage>
</organism>
<evidence type="ECO:0000313" key="3">
    <source>
        <dbReference type="Proteomes" id="UP000231503"/>
    </source>
</evidence>
<feature type="transmembrane region" description="Helical" evidence="1">
    <location>
        <begin position="12"/>
        <end position="35"/>
    </location>
</feature>
<evidence type="ECO:0008006" key="4">
    <source>
        <dbReference type="Google" id="ProtNLM"/>
    </source>
</evidence>
<gene>
    <name evidence="2" type="ORF">COU47_02065</name>
</gene>
<comment type="caution">
    <text evidence="2">The sequence shown here is derived from an EMBL/GenBank/DDBJ whole genome shotgun (WGS) entry which is preliminary data.</text>
</comment>
<dbReference type="EMBL" id="PFCO01000004">
    <property type="protein sequence ID" value="PIR69669.1"/>
    <property type="molecule type" value="Genomic_DNA"/>
</dbReference>